<name>A0A822ZX57_NELNU</name>
<dbReference type="Proteomes" id="UP000607653">
    <property type="component" value="Unassembled WGS sequence"/>
</dbReference>
<keyword evidence="2" id="KW-1185">Reference proteome</keyword>
<dbReference type="EMBL" id="DUZY01000008">
    <property type="protein sequence ID" value="DAD47809.1"/>
    <property type="molecule type" value="Genomic_DNA"/>
</dbReference>
<gene>
    <name evidence="1" type="ORF">HUJ06_017746</name>
</gene>
<organism evidence="1 2">
    <name type="scientific">Nelumbo nucifera</name>
    <name type="common">Sacred lotus</name>
    <dbReference type="NCBI Taxonomy" id="4432"/>
    <lineage>
        <taxon>Eukaryota</taxon>
        <taxon>Viridiplantae</taxon>
        <taxon>Streptophyta</taxon>
        <taxon>Embryophyta</taxon>
        <taxon>Tracheophyta</taxon>
        <taxon>Spermatophyta</taxon>
        <taxon>Magnoliopsida</taxon>
        <taxon>Proteales</taxon>
        <taxon>Nelumbonaceae</taxon>
        <taxon>Nelumbo</taxon>
    </lineage>
</organism>
<protein>
    <submittedName>
        <fullName evidence="1">Uncharacterized protein</fullName>
    </submittedName>
</protein>
<comment type="caution">
    <text evidence="1">The sequence shown here is derived from an EMBL/GenBank/DDBJ whole genome shotgun (WGS) entry which is preliminary data.</text>
</comment>
<evidence type="ECO:0000313" key="2">
    <source>
        <dbReference type="Proteomes" id="UP000607653"/>
    </source>
</evidence>
<reference evidence="1 2" key="1">
    <citation type="journal article" date="2020" name="Mol. Biol. Evol.">
        <title>Distinct Expression and Methylation Patterns for Genes with Different Fates following a Single Whole-Genome Duplication in Flowering Plants.</title>
        <authorList>
            <person name="Shi T."/>
            <person name="Rahmani R.S."/>
            <person name="Gugger P.F."/>
            <person name="Wang M."/>
            <person name="Li H."/>
            <person name="Zhang Y."/>
            <person name="Li Z."/>
            <person name="Wang Q."/>
            <person name="Van de Peer Y."/>
            <person name="Marchal K."/>
            <person name="Chen J."/>
        </authorList>
    </citation>
    <scope>NUCLEOTIDE SEQUENCE [LARGE SCALE GENOMIC DNA]</scope>
    <source>
        <tissue evidence="1">Leaf</tissue>
    </source>
</reference>
<dbReference type="AlphaFoldDB" id="A0A822ZX57"/>
<accession>A0A822ZX57</accession>
<sequence length="53" mass="6127">MVVVCCTLDNKAKTEMEMDGRIDPPPTCLFSLFILGDKCAKFFCFYQFFLVFC</sequence>
<evidence type="ECO:0000313" key="1">
    <source>
        <dbReference type="EMBL" id="DAD47809.1"/>
    </source>
</evidence>
<proteinExistence type="predicted"/>